<comment type="caution">
    <text evidence="1">The sequence shown here is derived from an EMBL/GenBank/DDBJ whole genome shotgun (WGS) entry which is preliminary data.</text>
</comment>
<proteinExistence type="predicted"/>
<name>A0ACC2N0C1_9HYME</name>
<gene>
    <name evidence="1" type="ORF">QAD02_006094</name>
</gene>
<evidence type="ECO:0000313" key="1">
    <source>
        <dbReference type="EMBL" id="KAJ8664432.1"/>
    </source>
</evidence>
<dbReference type="Proteomes" id="UP001239111">
    <property type="component" value="Chromosome 4"/>
</dbReference>
<organism evidence="1 2">
    <name type="scientific">Eretmocerus hayati</name>
    <dbReference type="NCBI Taxonomy" id="131215"/>
    <lineage>
        <taxon>Eukaryota</taxon>
        <taxon>Metazoa</taxon>
        <taxon>Ecdysozoa</taxon>
        <taxon>Arthropoda</taxon>
        <taxon>Hexapoda</taxon>
        <taxon>Insecta</taxon>
        <taxon>Pterygota</taxon>
        <taxon>Neoptera</taxon>
        <taxon>Endopterygota</taxon>
        <taxon>Hymenoptera</taxon>
        <taxon>Apocrita</taxon>
        <taxon>Proctotrupomorpha</taxon>
        <taxon>Chalcidoidea</taxon>
        <taxon>Aphelinidae</taxon>
        <taxon>Aphelininae</taxon>
        <taxon>Eretmocerus</taxon>
    </lineage>
</organism>
<sequence>MYITLHLAETNSAFRGSSDKLFTPNNGKFLGLVQLLAKFDPVMEHHLALAISGDITFHYCGENIQNELISLMAEKVDVAITEKGSLANFFSITADCTPDISKKEQLSILARIVDISGPEVEIKEYLLGFINITDSTGIGLTEVIVDVVERHGFKMSNCRGQGYDNGANMKGKKSGVQKRIPDISPRAPYVPCGSHSLNLVLCDAAQSSVKSVTMFGILQRLFTLFSASTQRWEILLDHVKMLTLRCLSDTRWEAKVNSVKAVRYQIAEVHDALITLAEIADQKEISIQTHIMSREYAKPPSDLLIKIVVLVLFVTGHNAHDTRNQKVCTSEVCRRTASLILANMDKNVDPCTDFYKFACGNYLSEELIPAHRLRVNPVSKMQDEIRNKLKGSLEKLRMSTDPDFLRKFTSFYETCMDEDRIEKNSRQDLLEELKKLGGWPLMDKKWNKDNFEWKKMTYRFRNAGFSYDMIINLKYESSKKNSKKYYLILERPKSALRAETLAKGTLDKRVKAYLQYKIGLAEYLGADPQRAQIELTDVLKFEIKIAMLLDEHEKNLKKSNRPQSEVTDILSLQRQCPQIPWASYLTKVLGLPNEPHPSMALITRIPGFLSTLCNVLSQTPPKILANYMFWSIAEEMVGTLGSTARQIRHEFFTVLSSGTFPSEAKRWSLCVDHVREHMPLAAAAVFVGDGHFDRNTKSKTMQIIHYIRASFRQTLEKIAWMDQNTKRAAIDKLNAMKSFVAYPDELLEYERLNTFYRDLKIYPESFLRSQLAFDRFHFQIQNKKYRGMIKKTDWSADFGDATDVNAIYSVGDNSFMIHAGILQEVYFNSENPKYINFAGIGNIIGHEIMHAFDNNGHKFDEEGKEKNWWSSQTEEIFNKNAQCFVDQYNSLMTSEDIAESSSSALGENIADNEGLRQAYQAYERWFQENHNPRVNDEEPRLPGLELRSPKQVFWLSFANSHCVRYRRPVKHAPFSPHAPHRLRVLGPLMNLNEFSKDFGCPIGSPMNPVKKCRIW</sequence>
<protein>
    <submittedName>
        <fullName evidence="1">Uncharacterized protein</fullName>
    </submittedName>
</protein>
<accession>A0ACC2N0C1</accession>
<evidence type="ECO:0000313" key="2">
    <source>
        <dbReference type="Proteomes" id="UP001239111"/>
    </source>
</evidence>
<dbReference type="EMBL" id="CM056744">
    <property type="protein sequence ID" value="KAJ8664432.1"/>
    <property type="molecule type" value="Genomic_DNA"/>
</dbReference>
<reference evidence="1" key="1">
    <citation type="submission" date="2023-04" db="EMBL/GenBank/DDBJ databases">
        <title>A chromosome-level genome assembly of the parasitoid wasp Eretmocerus hayati.</title>
        <authorList>
            <person name="Zhong Y."/>
            <person name="Liu S."/>
            <person name="Liu Y."/>
        </authorList>
    </citation>
    <scope>NUCLEOTIDE SEQUENCE</scope>
    <source>
        <strain evidence="1">ZJU_SS_LIU_2023</strain>
    </source>
</reference>
<keyword evidence="2" id="KW-1185">Reference proteome</keyword>